<proteinExistence type="predicted"/>
<accession>A0A4Z2D3N4</accession>
<evidence type="ECO:0000313" key="2">
    <source>
        <dbReference type="EMBL" id="TNN11103.1"/>
    </source>
</evidence>
<reference evidence="2 3" key="1">
    <citation type="submission" date="2019-03" db="EMBL/GenBank/DDBJ databases">
        <title>An improved genome assembly of the fluke Schistosoma japonicum.</title>
        <authorList>
            <person name="Hu W."/>
            <person name="Luo F."/>
            <person name="Yin M."/>
            <person name="Mo X."/>
            <person name="Sun C."/>
            <person name="Wu Q."/>
            <person name="Zhu B."/>
            <person name="Xiang M."/>
            <person name="Wang J."/>
            <person name="Wang Y."/>
            <person name="Zhang T."/>
            <person name="Xu B."/>
            <person name="Zheng H."/>
            <person name="Feng Z."/>
        </authorList>
    </citation>
    <scope>NUCLEOTIDE SEQUENCE [LARGE SCALE GENOMIC DNA]</scope>
    <source>
        <strain evidence="2">HuSjv2</strain>
        <tissue evidence="2">Worms</tissue>
    </source>
</reference>
<organism evidence="2 3">
    <name type="scientific">Schistosoma japonicum</name>
    <name type="common">Blood fluke</name>
    <dbReference type="NCBI Taxonomy" id="6182"/>
    <lineage>
        <taxon>Eukaryota</taxon>
        <taxon>Metazoa</taxon>
        <taxon>Spiralia</taxon>
        <taxon>Lophotrochozoa</taxon>
        <taxon>Platyhelminthes</taxon>
        <taxon>Trematoda</taxon>
        <taxon>Digenea</taxon>
        <taxon>Strigeidida</taxon>
        <taxon>Schistosomatoidea</taxon>
        <taxon>Schistosomatidae</taxon>
        <taxon>Schistosoma</taxon>
    </lineage>
</organism>
<dbReference type="PANTHER" id="PTHR22028">
    <property type="entry name" value="SFI1 SPINDLE BODY DOMAIN-CONTAINING PROTEIN-RELATED"/>
    <property type="match status" value="1"/>
</dbReference>
<sequence>MLQVKSEFHIKKSYFIYWKLQLHQIIVNRDIEKAKLQSIELVKKEYNAKQFYETSLVKRCFSNWQRNIQMQKTTRDQLERESLRHGKEIEFLNNLEIFLSNNEMKTFTGNDNNDETVHSGSCKCLNDKKPQKLKTTSSDQLNLKSMNSFDSVINLKPDNFSVDHSKSNGKMNHKVLTQSNSMKSYLNQTILHQRNIITAQNQQIHELKTAHLYSEWLLEVRTRELTKKILQNTVTKNNETDKTSESAEPLTRIGNDANVHDHSLMTLILAEHYYKPEMEERAAERARRHALQEERRRENEQKKKEELAKQLEEEAYRIKQEKKMLIIAQKEKRIREEELRQQKELRLAHQRELNTKVTIHRNISCLRYYGFKPWMKYVTRQHELVEMMQCYHNKVVMRNVFHTWLLVVQIKYEQEDKFVQHHYNLFLMKKIISALRKACNVSKEKEVYAYTWYCQQLLYRSFTLWIQYITELCIRQLQQDEIAVEHYKRHLLDVHFKVWTHFPCIQRNQREREYRREQFRKCLLDIIPDFNPPKYDDNETD</sequence>
<dbReference type="PANTHER" id="PTHR22028:SF5">
    <property type="entry name" value="COILED-COIL DOMAIN-CONTAINING PROTEIN 191"/>
    <property type="match status" value="1"/>
</dbReference>
<feature type="region of interest" description="Disordered" evidence="1">
    <location>
        <begin position="280"/>
        <end position="304"/>
    </location>
</feature>
<comment type="caution">
    <text evidence="2">The sequence shown here is derived from an EMBL/GenBank/DDBJ whole genome shotgun (WGS) entry which is preliminary data.</text>
</comment>
<dbReference type="AlphaFoldDB" id="A0A4Z2D3N4"/>
<name>A0A4Z2D3N4_SCHJA</name>
<dbReference type="OrthoDB" id="6256972at2759"/>
<keyword evidence="3" id="KW-1185">Reference proteome</keyword>
<gene>
    <name evidence="2" type="ORF">EWB00_004919</name>
</gene>
<protein>
    <submittedName>
        <fullName evidence="2">Coiled-coil domain-containing protein</fullName>
    </submittedName>
</protein>
<evidence type="ECO:0000256" key="1">
    <source>
        <dbReference type="SAM" id="MobiDB-lite"/>
    </source>
</evidence>
<dbReference type="Proteomes" id="UP000311919">
    <property type="component" value="Unassembled WGS sequence"/>
</dbReference>
<dbReference type="InterPro" id="IPR052270">
    <property type="entry name" value="CACF_protein"/>
</dbReference>
<dbReference type="EMBL" id="SKCS01000321">
    <property type="protein sequence ID" value="TNN11103.1"/>
    <property type="molecule type" value="Genomic_DNA"/>
</dbReference>
<evidence type="ECO:0000313" key="3">
    <source>
        <dbReference type="Proteomes" id="UP000311919"/>
    </source>
</evidence>